<evidence type="ECO:0000256" key="3">
    <source>
        <dbReference type="ARBA" id="ARBA00010136"/>
    </source>
</evidence>
<feature type="binding site" evidence="17">
    <location>
        <position position="433"/>
    </location>
    <ligand>
        <name>Zn(2+)</name>
        <dbReference type="ChEBI" id="CHEBI:29105"/>
        <note>catalytic</note>
    </ligand>
</feature>
<keyword evidence="12" id="KW-0482">Metalloprotease</keyword>
<keyword evidence="11 20" id="KW-1133">Transmembrane helix</keyword>
<dbReference type="InterPro" id="IPR045357">
    <property type="entry name" value="Aminopeptidase_N-like_N"/>
</dbReference>
<feature type="binding site" evidence="17">
    <location>
        <position position="452"/>
    </location>
    <ligand>
        <name>Zn(2+)</name>
        <dbReference type="ChEBI" id="CHEBI:29105"/>
        <note>catalytic</note>
    </ligand>
</feature>
<dbReference type="FunFam" id="1.10.390.10:FF:000016">
    <property type="entry name" value="Glutamyl aminopeptidase"/>
    <property type="match status" value="1"/>
</dbReference>
<dbReference type="InterPro" id="IPR042097">
    <property type="entry name" value="Aminopeptidase_N-like_N_sf"/>
</dbReference>
<evidence type="ECO:0000256" key="4">
    <source>
        <dbReference type="ARBA" id="ARBA00022475"/>
    </source>
</evidence>
<dbReference type="GeneID" id="578352"/>
<dbReference type="EnsemblMetazoa" id="XM_011667650">
    <property type="protein sequence ID" value="XP_011665952"/>
    <property type="gene ID" value="LOC578352"/>
</dbReference>
<keyword evidence="9 17" id="KW-0862">Zinc</keyword>
<keyword evidence="5" id="KW-0645">Protease</keyword>
<evidence type="ECO:0000256" key="1">
    <source>
        <dbReference type="ARBA" id="ARBA00004236"/>
    </source>
</evidence>
<evidence type="ECO:0000256" key="17">
    <source>
        <dbReference type="PIRSR" id="PIRSR634016-3"/>
    </source>
</evidence>
<keyword evidence="6 20" id="KW-0812">Transmembrane</keyword>
<dbReference type="Pfam" id="PF11838">
    <property type="entry name" value="ERAP1_C"/>
    <property type="match status" value="1"/>
</dbReference>
<evidence type="ECO:0000313" key="25">
    <source>
        <dbReference type="Proteomes" id="UP000007110"/>
    </source>
</evidence>
<proteinExistence type="inferred from homology"/>
<feature type="domain" description="Peptidase M1 membrane alanine aminopeptidase" evidence="21">
    <location>
        <begin position="357"/>
        <end position="578"/>
    </location>
</feature>
<dbReference type="FunCoup" id="A0A7M7HJU5">
    <property type="interactions" value="205"/>
</dbReference>
<evidence type="ECO:0000256" key="20">
    <source>
        <dbReference type="SAM" id="Phobius"/>
    </source>
</evidence>
<dbReference type="SUPFAM" id="SSF55486">
    <property type="entry name" value="Metalloproteases ('zincins'), catalytic domain"/>
    <property type="match status" value="1"/>
</dbReference>
<name>A0A7M7HJU5_STRPU</name>
<dbReference type="InterPro" id="IPR027268">
    <property type="entry name" value="Peptidase_M4/M1_CTD_sf"/>
</dbReference>
<dbReference type="GO" id="GO:0070006">
    <property type="term" value="F:metalloaminopeptidase activity"/>
    <property type="evidence" value="ECO:0000318"/>
    <property type="project" value="GO_Central"/>
</dbReference>
<dbReference type="Gene3D" id="1.25.50.20">
    <property type="match status" value="1"/>
</dbReference>
<comment type="similarity">
    <text evidence="3">Belongs to the peptidase M1 family.</text>
</comment>
<feature type="active site" description="Proton acceptor" evidence="16">
    <location>
        <position position="430"/>
    </location>
</feature>
<feature type="site" description="Transition state stabilizer" evidence="18">
    <location>
        <position position="515"/>
    </location>
</feature>
<dbReference type="Pfam" id="PF01433">
    <property type="entry name" value="Peptidase_M1"/>
    <property type="match status" value="1"/>
</dbReference>
<dbReference type="SUPFAM" id="SSF63737">
    <property type="entry name" value="Leukotriene A4 hydrolase N-terminal domain"/>
    <property type="match status" value="1"/>
</dbReference>
<evidence type="ECO:0000256" key="2">
    <source>
        <dbReference type="ARBA" id="ARBA00004606"/>
    </source>
</evidence>
<dbReference type="GO" id="GO:0008270">
    <property type="term" value="F:zinc ion binding"/>
    <property type="evidence" value="ECO:0007669"/>
    <property type="project" value="InterPro"/>
</dbReference>
<accession>A0A7M7HJU5</accession>
<comment type="cofactor">
    <cofactor evidence="17">
        <name>Zn(2+)</name>
        <dbReference type="ChEBI" id="CHEBI:29105"/>
    </cofactor>
    <text evidence="17">Binds 1 zinc ion per subunit.</text>
</comment>
<feature type="region of interest" description="Disordered" evidence="19">
    <location>
        <begin position="70"/>
        <end position="120"/>
    </location>
</feature>
<evidence type="ECO:0000256" key="9">
    <source>
        <dbReference type="ARBA" id="ARBA00022833"/>
    </source>
</evidence>
<evidence type="ECO:0000256" key="15">
    <source>
        <dbReference type="ARBA" id="ARBA00023180"/>
    </source>
</evidence>
<feature type="binding site" evidence="17">
    <location>
        <position position="429"/>
    </location>
    <ligand>
        <name>Zn(2+)</name>
        <dbReference type="ChEBI" id="CHEBI:29105"/>
        <note>catalytic</note>
    </ligand>
</feature>
<evidence type="ECO:0000256" key="14">
    <source>
        <dbReference type="ARBA" id="ARBA00023157"/>
    </source>
</evidence>
<evidence type="ECO:0000256" key="7">
    <source>
        <dbReference type="ARBA" id="ARBA00022723"/>
    </source>
</evidence>
<dbReference type="Gene3D" id="1.10.390.10">
    <property type="entry name" value="Neutral Protease Domain 2"/>
    <property type="match status" value="1"/>
</dbReference>
<evidence type="ECO:0000256" key="8">
    <source>
        <dbReference type="ARBA" id="ARBA00022801"/>
    </source>
</evidence>
<dbReference type="GO" id="GO:0005615">
    <property type="term" value="C:extracellular space"/>
    <property type="evidence" value="ECO:0000318"/>
    <property type="project" value="GO_Central"/>
</dbReference>
<evidence type="ECO:0000259" key="21">
    <source>
        <dbReference type="Pfam" id="PF01433"/>
    </source>
</evidence>
<dbReference type="FunFam" id="2.60.40.1910:FF:000006">
    <property type="entry name" value="Aminopeptidase"/>
    <property type="match status" value="1"/>
</dbReference>
<keyword evidence="13 20" id="KW-0472">Membrane</keyword>
<evidence type="ECO:0000256" key="6">
    <source>
        <dbReference type="ARBA" id="ARBA00022692"/>
    </source>
</evidence>
<dbReference type="RefSeq" id="XP_011665952.2">
    <property type="nucleotide sequence ID" value="XM_011667650.2"/>
</dbReference>
<dbReference type="OMA" id="EWLIANI"/>
<evidence type="ECO:0008006" key="26">
    <source>
        <dbReference type="Google" id="ProtNLM"/>
    </source>
</evidence>
<dbReference type="Pfam" id="PF17900">
    <property type="entry name" value="Peptidase_M1_N"/>
    <property type="match status" value="1"/>
</dbReference>
<dbReference type="Proteomes" id="UP000007110">
    <property type="component" value="Unassembled WGS sequence"/>
</dbReference>
<dbReference type="InterPro" id="IPR014782">
    <property type="entry name" value="Peptidase_M1_dom"/>
</dbReference>
<dbReference type="GO" id="GO:0043171">
    <property type="term" value="P:peptide catabolic process"/>
    <property type="evidence" value="ECO:0000318"/>
    <property type="project" value="GO_Central"/>
</dbReference>
<dbReference type="InterPro" id="IPR024571">
    <property type="entry name" value="ERAP1-like_C_dom"/>
</dbReference>
<dbReference type="InterPro" id="IPR001930">
    <property type="entry name" value="Peptidase_M1"/>
</dbReference>
<dbReference type="InterPro" id="IPR050344">
    <property type="entry name" value="Peptidase_M1_aminopeptidases"/>
</dbReference>
<comment type="subcellular location">
    <subcellularLocation>
        <location evidence="1">Cell membrane</location>
    </subcellularLocation>
    <subcellularLocation>
        <location evidence="2">Membrane</location>
        <topology evidence="2">Single-pass type II membrane protein</topology>
    </subcellularLocation>
</comment>
<dbReference type="Gene3D" id="2.60.40.1730">
    <property type="entry name" value="tricorn interacting facor f3 domain"/>
    <property type="match status" value="1"/>
</dbReference>
<dbReference type="PANTHER" id="PTHR11533:SF301">
    <property type="entry name" value="AMINOPEPTIDASE"/>
    <property type="match status" value="1"/>
</dbReference>
<evidence type="ECO:0000259" key="22">
    <source>
        <dbReference type="Pfam" id="PF11838"/>
    </source>
</evidence>
<dbReference type="FunFam" id="2.60.40.1730:FF:000012">
    <property type="entry name" value="Aminopeptidase N"/>
    <property type="match status" value="1"/>
</dbReference>
<evidence type="ECO:0000259" key="23">
    <source>
        <dbReference type="Pfam" id="PF17900"/>
    </source>
</evidence>
<reference evidence="25" key="1">
    <citation type="submission" date="2015-02" db="EMBL/GenBank/DDBJ databases">
        <title>Genome sequencing for Strongylocentrotus purpuratus.</title>
        <authorList>
            <person name="Murali S."/>
            <person name="Liu Y."/>
            <person name="Vee V."/>
            <person name="English A."/>
            <person name="Wang M."/>
            <person name="Skinner E."/>
            <person name="Han Y."/>
            <person name="Muzny D.M."/>
            <person name="Worley K.C."/>
            <person name="Gibbs R.A."/>
        </authorList>
    </citation>
    <scope>NUCLEOTIDE SEQUENCE</scope>
</reference>
<dbReference type="PANTHER" id="PTHR11533">
    <property type="entry name" value="PROTEASE M1 ZINC METALLOPROTEASE"/>
    <property type="match status" value="1"/>
</dbReference>
<dbReference type="AlphaFoldDB" id="A0A7M7HJU5"/>
<reference evidence="24" key="2">
    <citation type="submission" date="2021-01" db="UniProtKB">
        <authorList>
            <consortium name="EnsemblMetazoa"/>
        </authorList>
    </citation>
    <scope>IDENTIFICATION</scope>
</reference>
<feature type="domain" description="Aminopeptidase N-like N-terminal" evidence="23">
    <location>
        <begin position="127"/>
        <end position="322"/>
    </location>
</feature>
<dbReference type="GO" id="GO:0005886">
    <property type="term" value="C:plasma membrane"/>
    <property type="evidence" value="ECO:0007669"/>
    <property type="project" value="UniProtKB-SubCell"/>
</dbReference>
<dbReference type="OrthoDB" id="510539at2759"/>
<keyword evidence="14" id="KW-1015">Disulfide bond</keyword>
<evidence type="ECO:0000256" key="13">
    <source>
        <dbReference type="ARBA" id="ARBA00023136"/>
    </source>
</evidence>
<dbReference type="EnsemblMetazoa" id="XM_031000363">
    <property type="protein sequence ID" value="XP_030856223"/>
    <property type="gene ID" value="LOC578352"/>
</dbReference>
<keyword evidence="7 17" id="KW-0479">Metal-binding</keyword>
<dbReference type="Gene3D" id="2.60.40.1910">
    <property type="match status" value="1"/>
</dbReference>
<dbReference type="RefSeq" id="XP_030856223.1">
    <property type="nucleotide sequence ID" value="XM_031000363.1"/>
</dbReference>
<keyword evidence="10" id="KW-0735">Signal-anchor</keyword>
<sequence length="1021" mass="116668">MAGSATQPTENSMTVDGKFEIDEEGGHKKSSGYYCTTGQLVFLAIIGAGLVAGVGCMSYYLPDRACELPPTEPGRITEPQVQPTEPGVTEKPVTEPPVTEPSVKTHMMSPTPTAGEWDGRLPRDVIPENYQLYLKPYLYEEDLRPNTDDRVFTFDGKVKIVMDCKMETDVITLHINNITIRSNTLESKDGEMIEITDVTYTPEYEFVHFHVGKMLEAGTGYVLEIEYLGELWDGLAGFYRSSYQEGGVTRWLATSQMQPTDARRALPCFDEPDLRAIFYTEIEHRDDMVALSNGIEEGERTGNNAGWMITTYRATPKMSTYLLAFVVGYFDKTEMYTENGVRFRVWSRPEAVESTRYALDIGANITTYFEEYFDTPFPLSKQDMIAVPDFSAGAMENWGLIIYRETALLYDSRVNSASNKQRVAVVVSHELAHQWFGNLVTPVWWDDLWLNEGFASYVEYLGVDYTEPDWGMREQFVVEDLQSVFEPDSLGTSHPVRVPVNSPDEINEIFDSISYSKGASIIRMLNNFLGEEVFVEGMSYFLNSHKEGNADSDDLWFALKEADDGKGNNDVKAIMDTWTLQMGYPVVDLHRYGDNQLNASQEHFLVNPEAGVDDKYGDLGYLWYVYLTYTQATNPDFTTPHSMWIEKEPWALVNLSSSMGADDWYLANIQQFGFFRVNYDDENWARLSQQLVQQHEVFPNENRAQLINDAFSLARVGRVDYPIALNLTLYMDKENDYIPWEAALGVISYITDMFSRYSGYGPLERYMRKQIDTLYNNLGWMDDPVNDAHLTQYNRINAIGTSCRYRNQDCLDQASDLYHEYMEMDVNNTANLPDYDINPITPNLKTTVYCYGIQEGGQEEWDFGWKKFGDTNDAAEQTKWLYALSCSQSPWILSRYLDYSLDQTYLRKQDSSYVIRYVSQNYIGRSLAWDFLRNEWDTVYDYYGGSSFSFSNILSTVTADFNTELELQELKDFGADGKNFGSAQRTYEQAIEKTEANIVWMSTNAMAVAEWFEGAAPMIGA</sequence>
<feature type="domain" description="ERAP1-like C-terminal" evidence="22">
    <location>
        <begin position="664"/>
        <end position="995"/>
    </location>
</feature>
<keyword evidence="15" id="KW-0325">Glycoprotein</keyword>
<keyword evidence="25" id="KW-1185">Reference proteome</keyword>
<keyword evidence="8" id="KW-0378">Hydrolase</keyword>
<feature type="transmembrane region" description="Helical" evidence="20">
    <location>
        <begin position="40"/>
        <end position="61"/>
    </location>
</feature>
<evidence type="ECO:0000256" key="5">
    <source>
        <dbReference type="ARBA" id="ARBA00022670"/>
    </source>
</evidence>
<keyword evidence="4" id="KW-1003">Cell membrane</keyword>
<evidence type="ECO:0000256" key="18">
    <source>
        <dbReference type="PIRSR" id="PIRSR634016-4"/>
    </source>
</evidence>
<dbReference type="InterPro" id="IPR034016">
    <property type="entry name" value="M1_APN-typ"/>
</dbReference>
<protein>
    <recommendedName>
        <fullName evidence="26">Aminopeptidase</fullName>
    </recommendedName>
</protein>
<dbReference type="PRINTS" id="PR00756">
    <property type="entry name" value="ALADIPTASE"/>
</dbReference>
<dbReference type="GO" id="GO:0006508">
    <property type="term" value="P:proteolysis"/>
    <property type="evidence" value="ECO:0000318"/>
    <property type="project" value="GO_Central"/>
</dbReference>
<dbReference type="CDD" id="cd09601">
    <property type="entry name" value="M1_APN-Q_like"/>
    <property type="match status" value="1"/>
</dbReference>
<evidence type="ECO:0000256" key="11">
    <source>
        <dbReference type="ARBA" id="ARBA00022989"/>
    </source>
</evidence>
<evidence type="ECO:0000256" key="10">
    <source>
        <dbReference type="ARBA" id="ARBA00022968"/>
    </source>
</evidence>
<organism evidence="24 25">
    <name type="scientific">Strongylocentrotus purpuratus</name>
    <name type="common">Purple sea urchin</name>
    <dbReference type="NCBI Taxonomy" id="7668"/>
    <lineage>
        <taxon>Eukaryota</taxon>
        <taxon>Metazoa</taxon>
        <taxon>Echinodermata</taxon>
        <taxon>Eleutherozoa</taxon>
        <taxon>Echinozoa</taxon>
        <taxon>Echinoidea</taxon>
        <taxon>Euechinoidea</taxon>
        <taxon>Echinacea</taxon>
        <taxon>Camarodonta</taxon>
        <taxon>Echinidea</taxon>
        <taxon>Strongylocentrotidae</taxon>
        <taxon>Strongylocentrotus</taxon>
    </lineage>
</organism>
<dbReference type="InParanoid" id="A0A7M7HJU5"/>
<evidence type="ECO:0000256" key="12">
    <source>
        <dbReference type="ARBA" id="ARBA00023049"/>
    </source>
</evidence>
<feature type="compositionally biased region" description="Low complexity" evidence="19">
    <location>
        <begin position="83"/>
        <end position="93"/>
    </location>
</feature>
<evidence type="ECO:0000256" key="16">
    <source>
        <dbReference type="PIRSR" id="PIRSR634016-1"/>
    </source>
</evidence>
<evidence type="ECO:0000256" key="19">
    <source>
        <dbReference type="SAM" id="MobiDB-lite"/>
    </source>
</evidence>
<evidence type="ECO:0000313" key="24">
    <source>
        <dbReference type="EnsemblMetazoa" id="XP_011665952"/>
    </source>
</evidence>
<dbReference type="FunFam" id="1.25.50.20:FF:000001">
    <property type="entry name" value="Aminopeptidase"/>
    <property type="match status" value="1"/>
</dbReference>